<keyword evidence="3" id="KW-1185">Reference proteome</keyword>
<feature type="compositionally biased region" description="Basic and acidic residues" evidence="1">
    <location>
        <begin position="228"/>
        <end position="239"/>
    </location>
</feature>
<dbReference type="Proteomes" id="UP000041254">
    <property type="component" value="Unassembled WGS sequence"/>
</dbReference>
<dbReference type="InParanoid" id="A0A0G4FBH1"/>
<dbReference type="VEuPathDB" id="CryptoDB:Vbra_14941"/>
<dbReference type="PhylomeDB" id="A0A0G4FBH1"/>
<name>A0A0G4FBH1_VITBC</name>
<dbReference type="AlphaFoldDB" id="A0A0G4FBH1"/>
<accession>A0A0G4FBH1</accession>
<feature type="region of interest" description="Disordered" evidence="1">
    <location>
        <begin position="228"/>
        <end position="247"/>
    </location>
</feature>
<gene>
    <name evidence="2" type="ORF">Vbra_14941</name>
</gene>
<reference evidence="2 3" key="1">
    <citation type="submission" date="2014-11" db="EMBL/GenBank/DDBJ databases">
        <authorList>
            <person name="Zhu J."/>
            <person name="Qi W."/>
            <person name="Song R."/>
        </authorList>
    </citation>
    <scope>NUCLEOTIDE SEQUENCE [LARGE SCALE GENOMIC DNA]</scope>
</reference>
<protein>
    <submittedName>
        <fullName evidence="2">Uncharacterized protein</fullName>
    </submittedName>
</protein>
<evidence type="ECO:0000313" key="2">
    <source>
        <dbReference type="EMBL" id="CEM10266.1"/>
    </source>
</evidence>
<organism evidence="2 3">
    <name type="scientific">Vitrella brassicaformis (strain CCMP3155)</name>
    <dbReference type="NCBI Taxonomy" id="1169540"/>
    <lineage>
        <taxon>Eukaryota</taxon>
        <taxon>Sar</taxon>
        <taxon>Alveolata</taxon>
        <taxon>Colpodellida</taxon>
        <taxon>Vitrellaceae</taxon>
        <taxon>Vitrella</taxon>
    </lineage>
</organism>
<sequence length="247" mass="27703">MMGGGPMQTPGGPMQTPVISILRFEFVPSTGPFQFQLFQRPSRWEISGCVRNISAEKLAQQGEGEARLKDIEMTMTLRHFPMRALALHYLRLCAKEGRWDGVTHMAKSIHSTVAEGMLLPLSEVRHYRLPLALFWASALGNLAGVCTDGVLSRLTADFIRRNPDDVAAILPLISTLPPAVQTAFKNTLKNAINPEDEETFATLHNALIKEAGDRRRLEAEIEDLRRENATLNEEVRRSMEGQQQRQQ</sequence>
<evidence type="ECO:0000313" key="3">
    <source>
        <dbReference type="Proteomes" id="UP000041254"/>
    </source>
</evidence>
<dbReference type="EMBL" id="CDMY01000404">
    <property type="protein sequence ID" value="CEM10266.1"/>
    <property type="molecule type" value="Genomic_DNA"/>
</dbReference>
<evidence type="ECO:0000256" key="1">
    <source>
        <dbReference type="SAM" id="MobiDB-lite"/>
    </source>
</evidence>
<proteinExistence type="predicted"/>